<evidence type="ECO:0000313" key="4">
    <source>
        <dbReference type="Proteomes" id="UP000238479"/>
    </source>
</evidence>
<keyword evidence="4" id="KW-1185">Reference proteome</keyword>
<dbReference type="STRING" id="74649.A0A2P6P786"/>
<dbReference type="PANTHER" id="PTHR45749">
    <property type="match status" value="1"/>
</dbReference>
<organism evidence="3 4">
    <name type="scientific">Rosa chinensis</name>
    <name type="common">China rose</name>
    <dbReference type="NCBI Taxonomy" id="74649"/>
    <lineage>
        <taxon>Eukaryota</taxon>
        <taxon>Viridiplantae</taxon>
        <taxon>Streptophyta</taxon>
        <taxon>Embryophyta</taxon>
        <taxon>Tracheophyta</taxon>
        <taxon>Spermatophyta</taxon>
        <taxon>Magnoliopsida</taxon>
        <taxon>eudicotyledons</taxon>
        <taxon>Gunneridae</taxon>
        <taxon>Pentapetalae</taxon>
        <taxon>rosids</taxon>
        <taxon>fabids</taxon>
        <taxon>Rosales</taxon>
        <taxon>Rosaceae</taxon>
        <taxon>Rosoideae</taxon>
        <taxon>Rosoideae incertae sedis</taxon>
        <taxon>Rosa</taxon>
    </lineage>
</organism>
<gene>
    <name evidence="3" type="ORF">RchiOBHm_Chr7g0198811</name>
</gene>
<accession>A0A2P6P786</accession>
<dbReference type="Proteomes" id="UP000238479">
    <property type="component" value="Chromosome 7"/>
</dbReference>
<protein>
    <submittedName>
        <fullName evidence="3">Putative transcription factor and/or regulators TTF-type(Zn) family</fullName>
    </submittedName>
</protein>
<sequence>MFPRKQLSGSQKRKRKKREEEIIQSQRGSLDRYFVKETNESVENHVENLVNEPELHIHSDEFVENQNEVNEELGDIGENESDEIENNENPCHDEIIANELECLKSSADLNIFDPRVWDSLDSKMRDLLVEKGPITEYDINFPKDELGRHFSAEFYVRKLPNGETFARKWLIYLKELDKVFCFCCKLFKTARSRSQLASEGIRDWKHLSTTLNLHENSSEHLINLRTWAELRVRLNKNQTIDKELQELIKKDTEHWKEVMVRIVAVVKCLAKNNLAFRGTNEKIYEDSNGNFLGLLEMIVEFDPIMKQHFRLIQDKEIHYHYLSHKIQNELIGMLALNVKSAIIKKIKEAKYFSVILDCTPDASHKEQMTLIIRCVDVLNSPIKIEEFFLEFLNVEDTSGLGLFNELQAALKSLDLDIDCVRGQGYDNGSNMKGKHQGVQKRLLDINPRAFYMPCGCHSLNLVLCDMANSCHKAKSFFGTCQTIYTVFSNSTKRWSVLLEYIDDLTLKYLSTTRWESHIESVKGIKTQAAQIKEALKKLAEISDDGKVCRDAESLISGELSSFDFILSLVIWHDILYKINLVSKKLQSKDMLLDVAVKNLEGLVSYFEKYRQNGFNFAMTEAKEIANDMGVEPIFPIKRHVCRKSILMKFQILKGNNNLLKSPLELITFWF</sequence>
<dbReference type="InterPro" id="IPR006580">
    <property type="entry name" value="Znf_TTF"/>
</dbReference>
<dbReference type="SUPFAM" id="SSF53098">
    <property type="entry name" value="Ribonuclease H-like"/>
    <property type="match status" value="1"/>
</dbReference>
<feature type="region of interest" description="Disordered" evidence="1">
    <location>
        <begin position="1"/>
        <end position="23"/>
    </location>
</feature>
<proteinExistence type="predicted"/>
<evidence type="ECO:0000259" key="2">
    <source>
        <dbReference type="SMART" id="SM00597"/>
    </source>
</evidence>
<dbReference type="OMA" id="AREVCEN"/>
<comment type="caution">
    <text evidence="3">The sequence shown here is derived from an EMBL/GenBank/DDBJ whole genome shotgun (WGS) entry which is preliminary data.</text>
</comment>
<reference evidence="3 4" key="1">
    <citation type="journal article" date="2018" name="Nat. Genet.">
        <title>The Rosa genome provides new insights in the design of modern roses.</title>
        <authorList>
            <person name="Bendahmane M."/>
        </authorList>
    </citation>
    <scope>NUCLEOTIDE SEQUENCE [LARGE SCALE GENOMIC DNA]</scope>
    <source>
        <strain evidence="4">cv. Old Blush</strain>
    </source>
</reference>
<dbReference type="EMBL" id="PDCK01000045">
    <property type="protein sequence ID" value="PRQ17789.1"/>
    <property type="molecule type" value="Genomic_DNA"/>
</dbReference>
<evidence type="ECO:0000256" key="1">
    <source>
        <dbReference type="SAM" id="MobiDB-lite"/>
    </source>
</evidence>
<dbReference type="Gramene" id="PRQ17789">
    <property type="protein sequence ID" value="PRQ17789"/>
    <property type="gene ID" value="RchiOBHm_Chr7g0198811"/>
</dbReference>
<evidence type="ECO:0000313" key="3">
    <source>
        <dbReference type="EMBL" id="PRQ17789.1"/>
    </source>
</evidence>
<dbReference type="InterPro" id="IPR025398">
    <property type="entry name" value="DUF4371"/>
</dbReference>
<name>A0A2P6P786_ROSCH</name>
<feature type="domain" description="TTF-type" evidence="2">
    <location>
        <begin position="154"/>
        <end position="239"/>
    </location>
</feature>
<dbReference type="SMART" id="SM00597">
    <property type="entry name" value="ZnF_TTF"/>
    <property type="match status" value="1"/>
</dbReference>
<dbReference type="AlphaFoldDB" id="A0A2P6P786"/>
<dbReference type="PANTHER" id="PTHR45749:SF32">
    <property type="entry name" value="ZINC FINGER MYM-TYPE PROTEIN 1-LIKE"/>
    <property type="match status" value="1"/>
</dbReference>
<dbReference type="Pfam" id="PF14291">
    <property type="entry name" value="DUF4371"/>
    <property type="match status" value="1"/>
</dbReference>
<dbReference type="InterPro" id="IPR012337">
    <property type="entry name" value="RNaseH-like_sf"/>
</dbReference>